<accession>A0A4U1MEB6</accession>
<dbReference type="SUPFAM" id="SSF52833">
    <property type="entry name" value="Thioredoxin-like"/>
    <property type="match status" value="1"/>
</dbReference>
<dbReference type="GO" id="GO:0016209">
    <property type="term" value="F:antioxidant activity"/>
    <property type="evidence" value="ECO:0007669"/>
    <property type="project" value="InterPro"/>
</dbReference>
<dbReference type="InterPro" id="IPR050553">
    <property type="entry name" value="Thioredoxin_ResA/DsbE_sf"/>
</dbReference>
<evidence type="ECO:0000313" key="3">
    <source>
        <dbReference type="EMBL" id="TKD68654.1"/>
    </source>
</evidence>
<comment type="caution">
    <text evidence="3">The sequence shown here is derived from an EMBL/GenBank/DDBJ whole genome shotgun (WGS) entry which is preliminary data.</text>
</comment>
<dbReference type="Pfam" id="PF00578">
    <property type="entry name" value="AhpC-TSA"/>
    <property type="match status" value="1"/>
</dbReference>
<reference evidence="3 4" key="1">
    <citation type="submission" date="2019-04" db="EMBL/GenBank/DDBJ databases">
        <title>Genome sequence of Bacillus hwajinpoensis strain Y2.</title>
        <authorList>
            <person name="Fair J.L."/>
            <person name="Maclea K.S."/>
        </authorList>
    </citation>
    <scope>NUCLEOTIDE SEQUENCE [LARGE SCALE GENOMIC DNA]</scope>
    <source>
        <strain evidence="3 4">Y2</strain>
    </source>
</reference>
<feature type="domain" description="Thioredoxin" evidence="2">
    <location>
        <begin position="47"/>
        <end position="188"/>
    </location>
</feature>
<protein>
    <submittedName>
        <fullName evidence="3">TlpA family protein disulfide reductase</fullName>
    </submittedName>
</protein>
<dbReference type="InterPro" id="IPR000866">
    <property type="entry name" value="AhpC/TSA"/>
</dbReference>
<dbReference type="PANTHER" id="PTHR42852:SF17">
    <property type="entry name" value="THIOREDOXIN-LIKE PROTEIN HI_1115"/>
    <property type="match status" value="1"/>
</dbReference>
<dbReference type="InterPro" id="IPR036249">
    <property type="entry name" value="Thioredoxin-like_sf"/>
</dbReference>
<keyword evidence="1" id="KW-1015">Disulfide bond</keyword>
<evidence type="ECO:0000313" key="4">
    <source>
        <dbReference type="Proteomes" id="UP000310541"/>
    </source>
</evidence>
<dbReference type="InterPro" id="IPR017937">
    <property type="entry name" value="Thioredoxin_CS"/>
</dbReference>
<dbReference type="Proteomes" id="UP000310541">
    <property type="component" value="Unassembled WGS sequence"/>
</dbReference>
<dbReference type="RefSeq" id="WP_136948101.1">
    <property type="nucleotide sequence ID" value="NZ_SWFM01000005.1"/>
</dbReference>
<dbReference type="InterPro" id="IPR013766">
    <property type="entry name" value="Thioredoxin_domain"/>
</dbReference>
<dbReference type="CDD" id="cd02966">
    <property type="entry name" value="TlpA_like_family"/>
    <property type="match status" value="1"/>
</dbReference>
<dbReference type="AlphaFoldDB" id="A0A4U1MEB6"/>
<evidence type="ECO:0000259" key="2">
    <source>
        <dbReference type="PROSITE" id="PS51352"/>
    </source>
</evidence>
<gene>
    <name evidence="3" type="ORF">FBF83_15725</name>
</gene>
<dbReference type="EMBL" id="SWFM01000005">
    <property type="protein sequence ID" value="TKD68654.1"/>
    <property type="molecule type" value="Genomic_DNA"/>
</dbReference>
<dbReference type="OrthoDB" id="25753at2"/>
<dbReference type="PROSITE" id="PS00194">
    <property type="entry name" value="THIOREDOXIN_1"/>
    <property type="match status" value="1"/>
</dbReference>
<name>A0A4U1MEB6_9BACL</name>
<dbReference type="GO" id="GO:0016491">
    <property type="term" value="F:oxidoreductase activity"/>
    <property type="evidence" value="ECO:0007669"/>
    <property type="project" value="InterPro"/>
</dbReference>
<proteinExistence type="predicted"/>
<organism evidence="3 4">
    <name type="scientific">Guptibacillus hwajinpoensis</name>
    <dbReference type="NCBI Taxonomy" id="208199"/>
    <lineage>
        <taxon>Bacteria</taxon>
        <taxon>Bacillati</taxon>
        <taxon>Bacillota</taxon>
        <taxon>Bacilli</taxon>
        <taxon>Bacillales</taxon>
        <taxon>Guptibacillaceae</taxon>
        <taxon>Guptibacillus</taxon>
    </lineage>
</organism>
<sequence>MKRSLLGIVVLITLFTIGVVSSNTSKSEKSEDQELTAQVSGEQEVGINEGNVAPDFTLYSLEGQEVSLSDFRGKVVFVNFWATWCPPCKAEMPHMEEFYKENAEKYDAEILAVNITSEESSSLMVEEFIKEYEITFPVLMDTKGEQAKTFATITIPTTYVIDKNGIIMKILVGPMSKERMIKLASSTE</sequence>
<evidence type="ECO:0000256" key="1">
    <source>
        <dbReference type="ARBA" id="ARBA00023157"/>
    </source>
</evidence>
<dbReference type="PROSITE" id="PS51352">
    <property type="entry name" value="THIOREDOXIN_2"/>
    <property type="match status" value="1"/>
</dbReference>
<dbReference type="PANTHER" id="PTHR42852">
    <property type="entry name" value="THIOL:DISULFIDE INTERCHANGE PROTEIN DSBE"/>
    <property type="match status" value="1"/>
</dbReference>
<dbReference type="Gene3D" id="3.40.30.10">
    <property type="entry name" value="Glutaredoxin"/>
    <property type="match status" value="1"/>
</dbReference>